<accession>A0A6G9YPN3</accession>
<keyword evidence="2" id="KW-0808">Transferase</keyword>
<evidence type="ECO:0000313" key="3">
    <source>
        <dbReference type="Proteomes" id="UP000503540"/>
    </source>
</evidence>
<sequence>MVSEWSEHTELVGTHVRLTPLGQEHAKGLLEAGRDPGIWTWLSRRAPVDLADAEQMVAETLADPERRAFAQIDLVSGQVAGTTSYYEISERHRSISIGYTWLGPAWQRSALNTEAKLLLLRHAFETLGAQRVSWHTDIRNLRSQRAIERLGALREGVLRAHRIRPDGTSRDTVLYSMLAPEWPSARDRLTQRLNTFRAEAA</sequence>
<dbReference type="Gene3D" id="3.40.630.30">
    <property type="match status" value="1"/>
</dbReference>
<evidence type="ECO:0000313" key="2">
    <source>
        <dbReference type="EMBL" id="QIS15255.1"/>
    </source>
</evidence>
<gene>
    <name evidence="2" type="ORF">F5544_37135</name>
</gene>
<name>A0A6G9YPN3_9NOCA</name>
<dbReference type="GO" id="GO:0016747">
    <property type="term" value="F:acyltransferase activity, transferring groups other than amino-acyl groups"/>
    <property type="evidence" value="ECO:0007669"/>
    <property type="project" value="InterPro"/>
</dbReference>
<proteinExistence type="predicted"/>
<organism evidence="2 3">
    <name type="scientific">Nocardia arthritidis</name>
    <dbReference type="NCBI Taxonomy" id="228602"/>
    <lineage>
        <taxon>Bacteria</taxon>
        <taxon>Bacillati</taxon>
        <taxon>Actinomycetota</taxon>
        <taxon>Actinomycetes</taxon>
        <taxon>Mycobacteriales</taxon>
        <taxon>Nocardiaceae</taxon>
        <taxon>Nocardia</taxon>
    </lineage>
</organism>
<dbReference type="PANTHER" id="PTHR43610:SF1">
    <property type="entry name" value="N-ACETYLTRANSFERASE DOMAIN-CONTAINING PROTEIN"/>
    <property type="match status" value="1"/>
</dbReference>
<dbReference type="InterPro" id="IPR016181">
    <property type="entry name" value="Acyl_CoA_acyltransferase"/>
</dbReference>
<keyword evidence="3" id="KW-1185">Reference proteome</keyword>
<dbReference type="KEGG" id="nah:F5544_37135"/>
<dbReference type="EMBL" id="CP046172">
    <property type="protein sequence ID" value="QIS15255.1"/>
    <property type="molecule type" value="Genomic_DNA"/>
</dbReference>
<dbReference type="Proteomes" id="UP000503540">
    <property type="component" value="Chromosome"/>
</dbReference>
<protein>
    <submittedName>
        <fullName evidence="2">GNAT family N-acetyltransferase</fullName>
    </submittedName>
</protein>
<dbReference type="SUPFAM" id="SSF55729">
    <property type="entry name" value="Acyl-CoA N-acyltransferases (Nat)"/>
    <property type="match status" value="1"/>
</dbReference>
<dbReference type="AlphaFoldDB" id="A0A6G9YPN3"/>
<feature type="domain" description="N-acetyltransferase" evidence="1">
    <location>
        <begin position="16"/>
        <end position="180"/>
    </location>
</feature>
<reference evidence="2 3" key="1">
    <citation type="journal article" date="2019" name="ACS Chem. Biol.">
        <title>Identification and Mobilization of a Cryptic Antibiotic Biosynthesis Gene Locus from a Human-Pathogenic Nocardia Isolate.</title>
        <authorList>
            <person name="Herisse M."/>
            <person name="Ishida K."/>
            <person name="Porter J.L."/>
            <person name="Howden B."/>
            <person name="Hertweck C."/>
            <person name="Stinear T.P."/>
            <person name="Pidot S.J."/>
        </authorList>
    </citation>
    <scope>NUCLEOTIDE SEQUENCE [LARGE SCALE GENOMIC DNA]</scope>
    <source>
        <strain evidence="2 3">AUSMDU00012717</strain>
    </source>
</reference>
<dbReference type="InterPro" id="IPR000182">
    <property type="entry name" value="GNAT_dom"/>
</dbReference>
<dbReference type="PANTHER" id="PTHR43610">
    <property type="entry name" value="BLL6696 PROTEIN"/>
    <property type="match status" value="1"/>
</dbReference>
<dbReference type="Pfam" id="PF13302">
    <property type="entry name" value="Acetyltransf_3"/>
    <property type="match status" value="1"/>
</dbReference>
<dbReference type="PROSITE" id="PS51186">
    <property type="entry name" value="GNAT"/>
    <property type="match status" value="1"/>
</dbReference>
<evidence type="ECO:0000259" key="1">
    <source>
        <dbReference type="PROSITE" id="PS51186"/>
    </source>
</evidence>